<name>A0A6C0DPB8_9ZZZZ</name>
<evidence type="ECO:0000313" key="1">
    <source>
        <dbReference type="EMBL" id="QHT17709.1"/>
    </source>
</evidence>
<dbReference type="EMBL" id="MN739643">
    <property type="protein sequence ID" value="QHT17709.1"/>
    <property type="molecule type" value="Genomic_DNA"/>
</dbReference>
<dbReference type="AlphaFoldDB" id="A0A6C0DPB8"/>
<reference evidence="1" key="1">
    <citation type="journal article" date="2020" name="Nature">
        <title>Giant virus diversity and host interactions through global metagenomics.</title>
        <authorList>
            <person name="Schulz F."/>
            <person name="Roux S."/>
            <person name="Paez-Espino D."/>
            <person name="Jungbluth S."/>
            <person name="Walsh D.A."/>
            <person name="Denef V.J."/>
            <person name="McMahon K.D."/>
            <person name="Konstantinidis K.T."/>
            <person name="Eloe-Fadrosh E.A."/>
            <person name="Kyrpides N.C."/>
            <person name="Woyke T."/>
        </authorList>
    </citation>
    <scope>NUCLEOTIDE SEQUENCE</scope>
    <source>
        <strain evidence="1">GVMAG-M-3300023174-30</strain>
    </source>
</reference>
<protein>
    <submittedName>
        <fullName evidence="1">Uncharacterized protein</fullName>
    </submittedName>
</protein>
<accession>A0A6C0DPB8</accession>
<organism evidence="1">
    <name type="scientific">viral metagenome</name>
    <dbReference type="NCBI Taxonomy" id="1070528"/>
    <lineage>
        <taxon>unclassified sequences</taxon>
        <taxon>metagenomes</taxon>
        <taxon>organismal metagenomes</taxon>
    </lineage>
</organism>
<sequence length="108" mass="13297">MNAYTYDTYFIRSKFLSKIEFIYKQIFIGNNYYIKNLKDFIEIYADDNKCNITNNNLINKLITEIDNWYFLNEYTKKLIYENMSTFIYNCDMDDKEMMVFIKQFINII</sequence>
<proteinExistence type="predicted"/>